<evidence type="ECO:0000256" key="2">
    <source>
        <dbReference type="ARBA" id="ARBA00022840"/>
    </source>
</evidence>
<dbReference type="GO" id="GO:0051782">
    <property type="term" value="P:negative regulation of cell division"/>
    <property type="evidence" value="ECO:0007669"/>
    <property type="project" value="TreeGrafter"/>
</dbReference>
<evidence type="ECO:0000259" key="4">
    <source>
        <dbReference type="Pfam" id="PF01656"/>
    </source>
</evidence>
<dbReference type="InterPro" id="IPR050625">
    <property type="entry name" value="ParA/MinD_ATPase"/>
</dbReference>
<dbReference type="PANTHER" id="PTHR43384">
    <property type="entry name" value="SEPTUM SITE-DETERMINING PROTEIN MIND HOMOLOG, CHLOROPLASTIC-RELATED"/>
    <property type="match status" value="1"/>
</dbReference>
<dbReference type="GO" id="GO:0016887">
    <property type="term" value="F:ATP hydrolysis activity"/>
    <property type="evidence" value="ECO:0007669"/>
    <property type="project" value="TreeGrafter"/>
</dbReference>
<organism evidence="5">
    <name type="scientific">Candidatus Kentrum sp. TUN</name>
    <dbReference type="NCBI Taxonomy" id="2126343"/>
    <lineage>
        <taxon>Bacteria</taxon>
        <taxon>Pseudomonadati</taxon>
        <taxon>Pseudomonadota</taxon>
        <taxon>Gammaproteobacteria</taxon>
        <taxon>Candidatus Kentrum</taxon>
    </lineage>
</organism>
<dbReference type="EMBL" id="CAADFX010000089">
    <property type="protein sequence ID" value="VFK58774.1"/>
    <property type="molecule type" value="Genomic_DNA"/>
</dbReference>
<dbReference type="GO" id="GO:0005829">
    <property type="term" value="C:cytosol"/>
    <property type="evidence" value="ECO:0007669"/>
    <property type="project" value="TreeGrafter"/>
</dbReference>
<proteinExistence type="predicted"/>
<name>A0A450ZY96_9GAMM</name>
<keyword evidence="3" id="KW-0175">Coiled coil</keyword>
<protein>
    <submittedName>
        <fullName evidence="5">CobQ/CobB/MinD/ParA nucleotide binding domain-containing protein</fullName>
    </submittedName>
</protein>
<feature type="domain" description="CobQ/CobB/MinD/ParA nucleotide binding" evidence="4">
    <location>
        <begin position="16"/>
        <end position="281"/>
    </location>
</feature>
<dbReference type="NCBIfam" id="NF047398">
    <property type="entry name" value="AAA_KGGVGR"/>
    <property type="match status" value="1"/>
</dbReference>
<dbReference type="Pfam" id="PF01656">
    <property type="entry name" value="CbiA"/>
    <property type="match status" value="1"/>
</dbReference>
<dbReference type="GO" id="GO:0005524">
    <property type="term" value="F:ATP binding"/>
    <property type="evidence" value="ECO:0007669"/>
    <property type="project" value="UniProtKB-KW"/>
</dbReference>
<evidence type="ECO:0000256" key="1">
    <source>
        <dbReference type="ARBA" id="ARBA00022741"/>
    </source>
</evidence>
<reference evidence="5" key="1">
    <citation type="submission" date="2019-02" db="EMBL/GenBank/DDBJ databases">
        <authorList>
            <person name="Gruber-Vodicka R. H."/>
            <person name="Seah K. B. B."/>
        </authorList>
    </citation>
    <scope>NUCLEOTIDE SEQUENCE</scope>
    <source>
        <strain evidence="5">BECK_BY1</strain>
    </source>
</reference>
<sequence length="433" mass="49130">MMSDIPSKRKGCITTFYSYKGGVGRTMILANAAATLARWGHRVLCIDGDIEAPGLHYYLPTEPTPAQTGFLELIRSFSTDEPLSWKEAIIPVTLDTGGEIKLDLMRAGSFDFAYKERLHALDLGDLYTRHGLGQKLEELCRDWRDHYDHILIDSRTGMTDIGGVLSIQLPDQLILLCTLNRQGLSGLREVAIEINRVRSKLPLDRARLPILPLITAYAGRFEVDLGDKWSEQFEQSLGFLYEDWLDYDEGYSKFIYNTRVPYVPKWSFGEQLPVLHEDPEDVDNISFSLTNIAALIAHRLSDSEIFLDNRTRYLRDSTRNAMVDKTLRSLREEIEQARLREDNLGVAQAFCVAAEYKKGIGEMESAADDYYEASTVFNEIGQQELAEQCRVEINAILLNRDTVKTKVHHESFAEPYDSYYSLSPLSSGGKSEK</sequence>
<feature type="coiled-coil region" evidence="3">
    <location>
        <begin position="320"/>
        <end position="347"/>
    </location>
</feature>
<dbReference type="AlphaFoldDB" id="A0A450ZY96"/>
<dbReference type="GO" id="GO:0009898">
    <property type="term" value="C:cytoplasmic side of plasma membrane"/>
    <property type="evidence" value="ECO:0007669"/>
    <property type="project" value="TreeGrafter"/>
</dbReference>
<dbReference type="SUPFAM" id="SSF52540">
    <property type="entry name" value="P-loop containing nucleoside triphosphate hydrolases"/>
    <property type="match status" value="1"/>
</dbReference>
<dbReference type="InterPro" id="IPR027417">
    <property type="entry name" value="P-loop_NTPase"/>
</dbReference>
<keyword evidence="2" id="KW-0067">ATP-binding</keyword>
<keyword evidence="1" id="KW-0547">Nucleotide-binding</keyword>
<evidence type="ECO:0000313" key="5">
    <source>
        <dbReference type="EMBL" id="VFK58774.1"/>
    </source>
</evidence>
<dbReference type="PANTHER" id="PTHR43384:SF6">
    <property type="entry name" value="SEPTUM SITE-DETERMINING PROTEIN MIND HOMOLOG, CHLOROPLASTIC"/>
    <property type="match status" value="1"/>
</dbReference>
<evidence type="ECO:0000256" key="3">
    <source>
        <dbReference type="SAM" id="Coils"/>
    </source>
</evidence>
<dbReference type="InterPro" id="IPR002586">
    <property type="entry name" value="CobQ/CobB/MinD/ParA_Nub-bd_dom"/>
</dbReference>
<gene>
    <name evidence="5" type="ORF">BECKTUN1418D_GA0071000_10895</name>
</gene>
<accession>A0A450ZY96</accession>
<dbReference type="Gene3D" id="3.40.50.300">
    <property type="entry name" value="P-loop containing nucleotide triphosphate hydrolases"/>
    <property type="match status" value="1"/>
</dbReference>